<evidence type="ECO:0000313" key="2">
    <source>
        <dbReference type="EMBL" id="KAH0899874.1"/>
    </source>
</evidence>
<comment type="caution">
    <text evidence="2">The sequence shown here is derived from an EMBL/GenBank/DDBJ whole genome shotgun (WGS) entry which is preliminary data.</text>
</comment>
<evidence type="ECO:0000313" key="3">
    <source>
        <dbReference type="Proteomes" id="UP000824890"/>
    </source>
</evidence>
<feature type="region of interest" description="Disordered" evidence="1">
    <location>
        <begin position="241"/>
        <end position="270"/>
    </location>
</feature>
<accession>A0ABQ8B518</accession>
<organism evidence="2 3">
    <name type="scientific">Brassica napus</name>
    <name type="common">Rape</name>
    <dbReference type="NCBI Taxonomy" id="3708"/>
    <lineage>
        <taxon>Eukaryota</taxon>
        <taxon>Viridiplantae</taxon>
        <taxon>Streptophyta</taxon>
        <taxon>Embryophyta</taxon>
        <taxon>Tracheophyta</taxon>
        <taxon>Spermatophyta</taxon>
        <taxon>Magnoliopsida</taxon>
        <taxon>eudicotyledons</taxon>
        <taxon>Gunneridae</taxon>
        <taxon>Pentapetalae</taxon>
        <taxon>rosids</taxon>
        <taxon>malvids</taxon>
        <taxon>Brassicales</taxon>
        <taxon>Brassicaceae</taxon>
        <taxon>Brassiceae</taxon>
        <taxon>Brassica</taxon>
    </lineage>
</organism>
<evidence type="ECO:0000256" key="1">
    <source>
        <dbReference type="SAM" id="MobiDB-lite"/>
    </source>
</evidence>
<feature type="compositionally biased region" description="Basic residues" evidence="1">
    <location>
        <begin position="420"/>
        <end position="439"/>
    </location>
</feature>
<dbReference type="Proteomes" id="UP000824890">
    <property type="component" value="Unassembled WGS sequence"/>
</dbReference>
<gene>
    <name evidence="2" type="ORF">HID58_049442</name>
</gene>
<reference evidence="2 3" key="1">
    <citation type="submission" date="2021-05" db="EMBL/GenBank/DDBJ databases">
        <title>Genome Assembly of Synthetic Allotetraploid Brassica napus Reveals Homoeologous Exchanges between Subgenomes.</title>
        <authorList>
            <person name="Davis J.T."/>
        </authorList>
    </citation>
    <scope>NUCLEOTIDE SEQUENCE [LARGE SCALE GENOMIC DNA]</scope>
    <source>
        <strain evidence="3">cv. Da-Ae</strain>
        <tissue evidence="2">Seedling</tissue>
    </source>
</reference>
<evidence type="ECO:0008006" key="4">
    <source>
        <dbReference type="Google" id="ProtNLM"/>
    </source>
</evidence>
<dbReference type="EMBL" id="JAGKQM010000012">
    <property type="protein sequence ID" value="KAH0899874.1"/>
    <property type="molecule type" value="Genomic_DNA"/>
</dbReference>
<keyword evidence="3" id="KW-1185">Reference proteome</keyword>
<feature type="region of interest" description="Disordered" evidence="1">
    <location>
        <begin position="415"/>
        <end position="439"/>
    </location>
</feature>
<proteinExistence type="predicted"/>
<protein>
    <recommendedName>
        <fullName evidence="4">G-patch domain-containing protein</fullName>
    </recommendedName>
</protein>
<sequence>MKEAELVMAKRTRPKIGRCIPNGIPPCGRLINMNGDGSCCRPDWPNYVKALKSHKSLERTDQDHTTLVSGIDIQGFRLAQFVWEAGLIMGKTRGMGTGRCRPIGLPLPRRSLFRPLSVGERGLQRKRLAALRRTKNTLGSQVSLPIKSDKSLKRTDQTTLVSGTDIQGKLSSDVVASTSKPQTSSSSLVGMKKTLGSQASLLRCSACMQIILSDKSLKGSSDQDQTTLVSQIDIQEKLSSDIVSSTSKPHQVMGKTRGMGPGRSSRMRRPPYRSLFRPLSVREERKRLAALSRMKNTLGSQVSLPIQSDKSLKRTDQTTLVSGTDIQLSSDVVASTSKPQTSSSSLVGMKKTLGSQASLLRCSACMQIIQSDKSLKGSSDQDQTTLVSQIDIQDQTTLVSLIDIQEKLSSDIVSNTSKTHQGKHLRSSSKIHKPKALLK</sequence>
<name>A0ABQ8B518_BRANA</name>